<dbReference type="Proteomes" id="UP000284767">
    <property type="component" value="Unassembled WGS sequence"/>
</dbReference>
<dbReference type="EMBL" id="RBSQ01000583">
    <property type="protein sequence ID" value="RMS55378.1"/>
    <property type="molecule type" value="Genomic_DNA"/>
</dbReference>
<feature type="chain" id="PRO_5015035312" evidence="1">
    <location>
        <begin position="23"/>
        <end position="106"/>
    </location>
</feature>
<reference evidence="2 7" key="4">
    <citation type="submission" date="2019-11" db="EMBL/GenBank/DDBJ databases">
        <title>Genomes of ocular Pseudomonas aeruginosa isolates.</title>
        <authorList>
            <person name="Khan M."/>
            <person name="Rice S.A."/>
            <person name="Willcox M.D.P."/>
            <person name="Stapleton F."/>
        </authorList>
    </citation>
    <scope>NUCLEOTIDE SEQUENCE [LARGE SCALE GENOMIC DNA]</scope>
    <source>
        <strain evidence="2 7">PA221</strain>
    </source>
</reference>
<dbReference type="OMA" id="APCIEVQ"/>
<evidence type="ECO:0000313" key="7">
    <source>
        <dbReference type="Proteomes" id="UP000433532"/>
    </source>
</evidence>
<dbReference type="Proteomes" id="UP000270834">
    <property type="component" value="Unassembled WGS sequence"/>
</dbReference>
<keyword evidence="1" id="KW-0732">Signal</keyword>
<proteinExistence type="predicted"/>
<evidence type="ECO:0000313" key="5">
    <source>
        <dbReference type="Proteomes" id="UP000270834"/>
    </source>
</evidence>
<evidence type="ECO:0000256" key="1">
    <source>
        <dbReference type="SAM" id="SignalP"/>
    </source>
</evidence>
<evidence type="ECO:0000313" key="3">
    <source>
        <dbReference type="EMBL" id="RMS55378.1"/>
    </source>
</evidence>
<dbReference type="EMBL" id="WOAD01000074">
    <property type="protein sequence ID" value="MUI39604.1"/>
    <property type="molecule type" value="Genomic_DNA"/>
</dbReference>
<organism evidence="3 5">
    <name type="scientific">Pseudomonas aeruginosa</name>
    <dbReference type="NCBI Taxonomy" id="287"/>
    <lineage>
        <taxon>Bacteria</taxon>
        <taxon>Pseudomonadati</taxon>
        <taxon>Pseudomonadota</taxon>
        <taxon>Gammaproteobacteria</taxon>
        <taxon>Pseudomonadales</taxon>
        <taxon>Pseudomonadaceae</taxon>
        <taxon>Pseudomonas</taxon>
    </lineage>
</organism>
<reference evidence="4 6" key="3">
    <citation type="submission" date="2019-01" db="EMBL/GenBank/DDBJ databases">
        <title>The Pseudomonas aeruginosa pan-genome provides new insights on its population structure, horizontal gene transfer and pathogenicity.</title>
        <authorList>
            <person name="Freschi L."/>
            <person name="Vincent A.T."/>
            <person name="Jeukens J."/>
            <person name="Emond-Rheault J.-G."/>
            <person name="Kukavica-Ibrulj I."/>
            <person name="Dupont M.-J."/>
            <person name="Charette S.J."/>
            <person name="Boyle B."/>
            <person name="Levesque R.C."/>
        </authorList>
    </citation>
    <scope>NUCLEOTIDE SEQUENCE [LARGE SCALE GENOMIC DNA]</scope>
    <source>
        <strain evidence="4 6">PA-W36</strain>
    </source>
</reference>
<sequence length="106" mass="11550">MHRSSQVLPALILGLAMNATLADEPTPPANCINTEVNGYQALSYECLSQQMADPDSAARARREQELDSAAIVRRPPNQLGLYNQSATRIRLGTSFGNSVEAQRPPR</sequence>
<feature type="signal peptide" evidence="1">
    <location>
        <begin position="1"/>
        <end position="22"/>
    </location>
</feature>
<protein>
    <submittedName>
        <fullName evidence="3">Uncharacterized protein</fullName>
    </submittedName>
</protein>
<dbReference type="RefSeq" id="WP_003116538.1">
    <property type="nucleotide sequence ID" value="NZ_AP014651.1"/>
</dbReference>
<gene>
    <name evidence="3" type="ORF">ALP65_00425</name>
    <name evidence="2" type="ORF">GNQ48_32020</name>
    <name evidence="4" type="ORF">IPC1295_11770</name>
</gene>
<dbReference type="Proteomes" id="UP000433532">
    <property type="component" value="Unassembled WGS sequence"/>
</dbReference>
<evidence type="ECO:0000313" key="4">
    <source>
        <dbReference type="EMBL" id="RPM16847.1"/>
    </source>
</evidence>
<name>A0A0C6F9S4_PSEAI</name>
<evidence type="ECO:0000313" key="2">
    <source>
        <dbReference type="EMBL" id="MUI39604.1"/>
    </source>
</evidence>
<comment type="caution">
    <text evidence="3">The sequence shown here is derived from an EMBL/GenBank/DDBJ whole genome shotgun (WGS) entry which is preliminary data.</text>
</comment>
<reference evidence="3 5" key="2">
    <citation type="submission" date="2018-08" db="EMBL/GenBank/DDBJ databases">
        <title>Recombination of ecologically and evolutionarily significant loci maintains genetic cohesion in the Pseudomonas syringae species complex.</title>
        <authorList>
            <person name="Dillon M."/>
            <person name="Thakur S."/>
            <person name="Almeida R.N.D."/>
            <person name="Weir B.S."/>
            <person name="Guttman D.S."/>
        </authorList>
    </citation>
    <scope>NUCLEOTIDE SEQUENCE [LARGE SCALE GENOMIC DNA]</scope>
    <source>
        <strain evidence="3 5">ICMP 7846</strain>
    </source>
</reference>
<dbReference type="AlphaFoldDB" id="A0A0C6F9S4"/>
<evidence type="ECO:0000313" key="6">
    <source>
        <dbReference type="Proteomes" id="UP000284767"/>
    </source>
</evidence>
<accession>A0A0C6F9S4</accession>
<dbReference type="EMBL" id="NSNE01000006">
    <property type="protein sequence ID" value="RPM16847.1"/>
    <property type="molecule type" value="Genomic_DNA"/>
</dbReference>
<reference evidence="4 6" key="1">
    <citation type="submission" date="2017-08" db="EMBL/GenBank/DDBJ databases">
        <authorList>
            <person name="Feschi L."/>
            <person name="Jeukens J."/>
            <person name="Emond-Rheault J.-G."/>
            <person name="Kukavica-Ibrulj I."/>
            <person name="Boyle B."/>
            <person name="Levesque R.C."/>
        </authorList>
    </citation>
    <scope>NUCLEOTIDE SEQUENCE [LARGE SCALE GENOMIC DNA]</scope>
    <source>
        <strain evidence="4 6">PA-W36</strain>
    </source>
</reference>